<organism evidence="2 3">
    <name type="scientific">Archangium violaceum Cb vi76</name>
    <dbReference type="NCBI Taxonomy" id="1406225"/>
    <lineage>
        <taxon>Bacteria</taxon>
        <taxon>Pseudomonadati</taxon>
        <taxon>Myxococcota</taxon>
        <taxon>Myxococcia</taxon>
        <taxon>Myxococcales</taxon>
        <taxon>Cystobacterineae</taxon>
        <taxon>Archangiaceae</taxon>
        <taxon>Archangium</taxon>
    </lineage>
</organism>
<proteinExistence type="predicted"/>
<dbReference type="SUPFAM" id="SSF49879">
    <property type="entry name" value="SMAD/FHA domain"/>
    <property type="match status" value="1"/>
</dbReference>
<dbReference type="PROSITE" id="PS50006">
    <property type="entry name" value="FHA_DOMAIN"/>
    <property type="match status" value="1"/>
</dbReference>
<dbReference type="InterPro" id="IPR008984">
    <property type="entry name" value="SMAD_FHA_dom_sf"/>
</dbReference>
<reference evidence="2 3" key="1">
    <citation type="submission" date="2014-07" db="EMBL/GenBank/DDBJ databases">
        <title>Draft Genome Sequence of Gephyronic Acid Producer, Cystobacter violaceus Strain Cb vi76.</title>
        <authorList>
            <person name="Stevens D.C."/>
            <person name="Young J."/>
            <person name="Carmichael R."/>
            <person name="Tan J."/>
            <person name="Taylor R.E."/>
        </authorList>
    </citation>
    <scope>NUCLEOTIDE SEQUENCE [LARGE SCALE GENOMIC DNA]</scope>
    <source>
        <strain evidence="2 3">Cb vi76</strain>
    </source>
</reference>
<evidence type="ECO:0000313" key="3">
    <source>
        <dbReference type="Proteomes" id="UP000028547"/>
    </source>
</evidence>
<dbReference type="InterPro" id="IPR025497">
    <property type="entry name" value="PatA-like_N"/>
</dbReference>
<dbReference type="EMBL" id="JPMI01000247">
    <property type="protein sequence ID" value="KFA89345.1"/>
    <property type="molecule type" value="Genomic_DNA"/>
</dbReference>
<evidence type="ECO:0000313" key="2">
    <source>
        <dbReference type="EMBL" id="KFA89345.1"/>
    </source>
</evidence>
<evidence type="ECO:0000259" key="1">
    <source>
        <dbReference type="PROSITE" id="PS50006"/>
    </source>
</evidence>
<protein>
    <submittedName>
        <fullName evidence="2">Signal peptide protein</fullName>
    </submittedName>
</protein>
<dbReference type="AlphaFoldDB" id="A0A084SLL0"/>
<name>A0A084SLL0_9BACT</name>
<dbReference type="CDD" id="cd00060">
    <property type="entry name" value="FHA"/>
    <property type="match status" value="1"/>
</dbReference>
<dbReference type="RefSeq" id="WP_043405412.1">
    <property type="nucleotide sequence ID" value="NZ_JPMI01000247.1"/>
</dbReference>
<dbReference type="PANTHER" id="PTHR36304:SF4">
    <property type="entry name" value="DUF4388 DOMAIN-CONTAINING PROTEIN"/>
    <property type="match status" value="1"/>
</dbReference>
<dbReference type="Proteomes" id="UP000028547">
    <property type="component" value="Unassembled WGS sequence"/>
</dbReference>
<gene>
    <name evidence="2" type="ORF">Q664_35215</name>
</gene>
<comment type="caution">
    <text evidence="2">The sequence shown here is derived from an EMBL/GenBank/DDBJ whole genome shotgun (WGS) entry which is preliminary data.</text>
</comment>
<feature type="domain" description="FHA" evidence="1">
    <location>
        <begin position="34"/>
        <end position="84"/>
    </location>
</feature>
<dbReference type="SMART" id="SM00240">
    <property type="entry name" value="FHA"/>
    <property type="match status" value="1"/>
</dbReference>
<dbReference type="Gene3D" id="2.60.200.20">
    <property type="match status" value="1"/>
</dbReference>
<sequence length="316" mass="34896">MSTPSGSPAKTYALKFISGKYQGGEFPLKAEKQIVIGRSSELDMVLVEDMVSRKHARIMVNGTGQISIEDLGSTNGTFVNGEKVKQATLKEGDRILIGTSILKLILQGVGAGEVDEAVAKQRLEEVAVQAARTSTKASSMTGKIEEIPLPDLLQLFHTSKKNGVLVVTNDHEAKIYLRQGRVYYAVIDENHNLGPQKSFNRIITWEQGDFELQPADPQEFMVELDSSTEALLMDALRQLDEYKRIQKDLPSMATQLSLAMPMTAKLRELTPELLDVLQQVHNYGSLGGVLDHSEQDDVQAAEAVLQLIKRDYVRAS</sequence>
<dbReference type="Pfam" id="PF00498">
    <property type="entry name" value="FHA"/>
    <property type="match status" value="1"/>
</dbReference>
<dbReference type="Pfam" id="PF14332">
    <property type="entry name" value="DUF4388"/>
    <property type="match status" value="1"/>
</dbReference>
<accession>A0A084SLL0</accession>
<dbReference type="PANTHER" id="PTHR36304">
    <property type="entry name" value="DOMAIN GTPASE-ACTIVATING PROTEIN, PUTATIVE-RELATED-RELATED"/>
    <property type="match status" value="1"/>
</dbReference>
<dbReference type="InterPro" id="IPR000253">
    <property type="entry name" value="FHA_dom"/>
</dbReference>